<reference evidence="2" key="2">
    <citation type="journal article" date="2009" name="Fungal Genet. Biol.">
        <title>The 2008 update of the Aspergillus nidulans genome annotation: a community effort.</title>
        <authorList>
            <person name="Wortman J.R."/>
            <person name="Gilsenan J.M."/>
            <person name="Joardar V."/>
            <person name="Deegan J."/>
            <person name="Clutterbuck J."/>
            <person name="Andersen M.R."/>
            <person name="Archer D."/>
            <person name="Bencina M."/>
            <person name="Braus G."/>
            <person name="Coutinho P."/>
            <person name="von Dohren H."/>
            <person name="Doonan J."/>
            <person name="Driessen A.J."/>
            <person name="Durek P."/>
            <person name="Espeso E."/>
            <person name="Fekete E."/>
            <person name="Flipphi M."/>
            <person name="Estrada C.G."/>
            <person name="Geysens S."/>
            <person name="Goldman G."/>
            <person name="de Groot P.W."/>
            <person name="Hansen K."/>
            <person name="Harris S.D."/>
            <person name="Heinekamp T."/>
            <person name="Helmstaedt K."/>
            <person name="Henrissat B."/>
            <person name="Hofmann G."/>
            <person name="Homan T."/>
            <person name="Horio T."/>
            <person name="Horiuchi H."/>
            <person name="James S."/>
            <person name="Jones M."/>
            <person name="Karaffa L."/>
            <person name="Karanyi Z."/>
            <person name="Kato M."/>
            <person name="Keller N."/>
            <person name="Kelly D.E."/>
            <person name="Kiel J.A."/>
            <person name="Kim J.M."/>
            <person name="van der Klei I.J."/>
            <person name="Klis F.M."/>
            <person name="Kovalchuk A."/>
            <person name="Krasevec N."/>
            <person name="Kubicek C.P."/>
            <person name="Liu B."/>
            <person name="Maccabe A."/>
            <person name="Meyer V."/>
            <person name="Mirabito P."/>
            <person name="Miskei M."/>
            <person name="Mos M."/>
            <person name="Mullins J."/>
            <person name="Nelson D.R."/>
            <person name="Nielsen J."/>
            <person name="Oakley B.R."/>
            <person name="Osmani S.A."/>
            <person name="Pakula T."/>
            <person name="Paszewski A."/>
            <person name="Paulsen I."/>
            <person name="Pilsyk S."/>
            <person name="Pocsi I."/>
            <person name="Punt P.J."/>
            <person name="Ram A.F."/>
            <person name="Ren Q."/>
            <person name="Robellet X."/>
            <person name="Robson G."/>
            <person name="Seiboth B."/>
            <person name="van Solingen P."/>
            <person name="Specht T."/>
            <person name="Sun J."/>
            <person name="Taheri-Talesh N."/>
            <person name="Takeshita N."/>
            <person name="Ussery D."/>
            <person name="vanKuyk P.A."/>
            <person name="Visser H."/>
            <person name="van de Vondervoort P.J."/>
            <person name="de Vries R.P."/>
            <person name="Walton J."/>
            <person name="Xiang X."/>
            <person name="Xiong Y."/>
            <person name="Zeng A.P."/>
            <person name="Brandt B.W."/>
            <person name="Cornell M.J."/>
            <person name="van den Hondel C.A."/>
            <person name="Visser J."/>
            <person name="Oliver S.G."/>
            <person name="Turner G."/>
        </authorList>
    </citation>
    <scope>GENOME REANNOTATION</scope>
    <source>
        <strain evidence="2">FGSC A4 / ATCC 38163 / CBS 112.46 / NRRL 194 / M139</strain>
    </source>
</reference>
<dbReference type="InterPro" id="IPR052184">
    <property type="entry name" value="SDR_enzymes"/>
</dbReference>
<dbReference type="Gene3D" id="3.40.50.720">
    <property type="entry name" value="NAD(P)-binding Rossmann-like Domain"/>
    <property type="match status" value="1"/>
</dbReference>
<dbReference type="eggNOG" id="KOG1611">
    <property type="taxonomic scope" value="Eukaryota"/>
</dbReference>
<proteinExistence type="predicted"/>
<dbReference type="EMBL" id="BN001301">
    <property type="protein sequence ID" value="CBF71192.1"/>
    <property type="molecule type" value="Genomic_DNA"/>
</dbReference>
<dbReference type="GO" id="GO:0016491">
    <property type="term" value="F:oxidoreductase activity"/>
    <property type="evidence" value="ECO:0000318"/>
    <property type="project" value="GO_Central"/>
</dbReference>
<dbReference type="OMA" id="NTVGNVH"/>
<dbReference type="PANTHER" id="PTHR45458:SF3">
    <property type="entry name" value="CHAIN DEHYDROGENASE (ATSC), PUTATIVE-RELATED"/>
    <property type="match status" value="1"/>
</dbReference>
<evidence type="ECO:0000313" key="2">
    <source>
        <dbReference type="Proteomes" id="UP000000560"/>
    </source>
</evidence>
<dbReference type="Proteomes" id="UP000000560">
    <property type="component" value="Chromosome I"/>
</dbReference>
<protein>
    <submittedName>
        <fullName evidence="1">Short chain dehydrogenase (AtsC), putative (AFU_orthologue AFUA_3G00180)</fullName>
    </submittedName>
</protein>
<dbReference type="Pfam" id="PF00106">
    <property type="entry name" value="adh_short"/>
    <property type="match status" value="1"/>
</dbReference>
<dbReference type="KEGG" id="ani:ANIA_06659"/>
<name>Q5AYH1_EMENI</name>
<evidence type="ECO:0000313" key="1">
    <source>
        <dbReference type="EMBL" id="CBF71192.1"/>
    </source>
</evidence>
<dbReference type="RefSeq" id="XP_664263.1">
    <property type="nucleotide sequence ID" value="XM_659171.1"/>
</dbReference>
<dbReference type="PANTHER" id="PTHR45458">
    <property type="entry name" value="SHORT-CHAIN DEHYDROGENASE/REDUCTASE SDR"/>
    <property type="match status" value="1"/>
</dbReference>
<sequence>MPSYLITGVSRGIGFEFLRQLSADPANLVIGLVRNKPATEAKVSQDLKRENIRIVEGDLADYDSIKRAVEAIGKITPSLDYLIANAALISSWSAYDGLGDLLHRAVRDPAKLDEVFLSSIRTNVLGNIHLFSLLIPLIQKSDIKKVITITSGMADLDFITQYNIAVAAPYSISKAAMNAAVAKFSAQYRKDGILFLALSPGLVDTGNYDDATPEQLAAAGKMFQQFATYAPAFKGPISPAESVGFLLDVIERAHVDRGYAGAFLSHYGNKQWL</sequence>
<accession>C8V1E6</accession>
<keyword evidence="2" id="KW-1185">Reference proteome</keyword>
<dbReference type="InParanoid" id="Q5AYH1"/>
<dbReference type="AlphaFoldDB" id="Q5AYH1"/>
<accession>Q5AYH1</accession>
<dbReference type="InterPro" id="IPR036291">
    <property type="entry name" value="NAD(P)-bd_dom_sf"/>
</dbReference>
<dbReference type="OrthoDB" id="7289984at2759"/>
<gene>
    <name evidence="1" type="ORF">ANIA_06659</name>
</gene>
<dbReference type="GeneID" id="2870448"/>
<dbReference type="PRINTS" id="PR00081">
    <property type="entry name" value="GDHRDH"/>
</dbReference>
<dbReference type="GO" id="GO:0005737">
    <property type="term" value="C:cytoplasm"/>
    <property type="evidence" value="ECO:0000318"/>
    <property type="project" value="GO_Central"/>
</dbReference>
<reference evidence="2" key="1">
    <citation type="journal article" date="2005" name="Nature">
        <title>Sequencing of Aspergillus nidulans and comparative analysis with A. fumigatus and A. oryzae.</title>
        <authorList>
            <person name="Galagan J.E."/>
            <person name="Calvo S.E."/>
            <person name="Cuomo C."/>
            <person name="Ma L.J."/>
            <person name="Wortman J.R."/>
            <person name="Batzoglou S."/>
            <person name="Lee S.I."/>
            <person name="Basturkmen M."/>
            <person name="Spevak C.C."/>
            <person name="Clutterbuck J."/>
            <person name="Kapitonov V."/>
            <person name="Jurka J."/>
            <person name="Scazzocchio C."/>
            <person name="Farman M."/>
            <person name="Butler J."/>
            <person name="Purcell S."/>
            <person name="Harris S."/>
            <person name="Braus G.H."/>
            <person name="Draht O."/>
            <person name="Busch S."/>
            <person name="D'Enfert C."/>
            <person name="Bouchier C."/>
            <person name="Goldman G.H."/>
            <person name="Bell-Pedersen D."/>
            <person name="Griffiths-Jones S."/>
            <person name="Doonan J.H."/>
            <person name="Yu J."/>
            <person name="Vienken K."/>
            <person name="Pain A."/>
            <person name="Freitag M."/>
            <person name="Selker E.U."/>
            <person name="Archer D.B."/>
            <person name="Penalva M.A."/>
            <person name="Oakley B.R."/>
            <person name="Momany M."/>
            <person name="Tanaka T."/>
            <person name="Kumagai T."/>
            <person name="Asai K."/>
            <person name="Machida M."/>
            <person name="Nierman W.C."/>
            <person name="Denning D.W."/>
            <person name="Caddick M."/>
            <person name="Hynes M."/>
            <person name="Paoletti M."/>
            <person name="Fischer R."/>
            <person name="Miller B."/>
            <person name="Dyer P."/>
            <person name="Sachs M.S."/>
            <person name="Osmani S.A."/>
            <person name="Birren B.W."/>
        </authorList>
    </citation>
    <scope>NUCLEOTIDE SEQUENCE [LARGE SCALE GENOMIC DNA]</scope>
    <source>
        <strain evidence="2">FGSC A4 / ATCC 38163 / CBS 112.46 / NRRL 194 / M139</strain>
    </source>
</reference>
<dbReference type="InterPro" id="IPR002347">
    <property type="entry name" value="SDR_fam"/>
</dbReference>
<dbReference type="HOGENOM" id="CLU_010194_9_2_1"/>
<organism evidence="1 2">
    <name type="scientific">Emericella nidulans (strain FGSC A4 / ATCC 38163 / CBS 112.46 / NRRL 194 / M139)</name>
    <name type="common">Aspergillus nidulans</name>
    <dbReference type="NCBI Taxonomy" id="227321"/>
    <lineage>
        <taxon>Eukaryota</taxon>
        <taxon>Fungi</taxon>
        <taxon>Dikarya</taxon>
        <taxon>Ascomycota</taxon>
        <taxon>Pezizomycotina</taxon>
        <taxon>Eurotiomycetes</taxon>
        <taxon>Eurotiomycetidae</taxon>
        <taxon>Eurotiales</taxon>
        <taxon>Aspergillaceae</taxon>
        <taxon>Aspergillus</taxon>
        <taxon>Aspergillus subgen. Nidulantes</taxon>
    </lineage>
</organism>
<dbReference type="SUPFAM" id="SSF51735">
    <property type="entry name" value="NAD(P)-binding Rossmann-fold domains"/>
    <property type="match status" value="1"/>
</dbReference>